<evidence type="ECO:0000313" key="2">
    <source>
        <dbReference type="EMBL" id="PAA46202.1"/>
    </source>
</evidence>
<reference evidence="2 3" key="1">
    <citation type="submission" date="2017-06" db="EMBL/GenBank/DDBJ databases">
        <title>A platform for efficient transgenesis in Macrostomum lignano, a flatworm model organism for stem cell research.</title>
        <authorList>
            <person name="Berezikov E."/>
        </authorList>
    </citation>
    <scope>NUCLEOTIDE SEQUENCE [LARGE SCALE GENOMIC DNA]</scope>
    <source>
        <strain evidence="2">DV1</strain>
        <tissue evidence="2">Whole organism</tissue>
    </source>
</reference>
<keyword evidence="1" id="KW-0472">Membrane</keyword>
<name>A0A267DCA1_9PLAT</name>
<keyword evidence="1" id="KW-0812">Transmembrane</keyword>
<dbReference type="Pfam" id="PF14927">
    <property type="entry name" value="Neurensin"/>
    <property type="match status" value="1"/>
</dbReference>
<dbReference type="OrthoDB" id="10006210at2759"/>
<protein>
    <submittedName>
        <fullName evidence="2">Uncharacterized protein</fullName>
    </submittedName>
</protein>
<comment type="caution">
    <text evidence="2">The sequence shown here is derived from an EMBL/GenBank/DDBJ whole genome shotgun (WGS) entry which is preliminary data.</text>
</comment>
<evidence type="ECO:0000313" key="3">
    <source>
        <dbReference type="Proteomes" id="UP000215902"/>
    </source>
</evidence>
<gene>
    <name evidence="2" type="ORF">BOX15_Mlig013151g1</name>
</gene>
<dbReference type="PANTHER" id="PTHR16125:SF1">
    <property type="entry name" value="TRANSMEMBRANE PROTEIN 74B-LIKE"/>
    <property type="match status" value="1"/>
</dbReference>
<keyword evidence="1" id="KW-1133">Transmembrane helix</keyword>
<organism evidence="2 3">
    <name type="scientific">Macrostomum lignano</name>
    <dbReference type="NCBI Taxonomy" id="282301"/>
    <lineage>
        <taxon>Eukaryota</taxon>
        <taxon>Metazoa</taxon>
        <taxon>Spiralia</taxon>
        <taxon>Lophotrochozoa</taxon>
        <taxon>Platyhelminthes</taxon>
        <taxon>Rhabditophora</taxon>
        <taxon>Macrostomorpha</taxon>
        <taxon>Macrostomida</taxon>
        <taxon>Macrostomidae</taxon>
        <taxon>Macrostomum</taxon>
    </lineage>
</organism>
<dbReference type="PANTHER" id="PTHR16125">
    <property type="entry name" value="TRANSMEMBRANE PROTEIN 74"/>
    <property type="match status" value="1"/>
</dbReference>
<sequence length="121" mass="12961">MSTGEQAAASDDSKSKIKQRLELVSWIAVALILAGLVVVVVGFAVPTHYEEQDNLTARQNERNVIYYYQLRKKMINCVMAGIVLLTLGSIVLSSALSTNLALPYCNCTGTAAADKKPAADG</sequence>
<proteinExistence type="predicted"/>
<dbReference type="AlphaFoldDB" id="A0A267DCA1"/>
<dbReference type="InterPro" id="IPR029695">
    <property type="entry name" value="TMEM74-like"/>
</dbReference>
<evidence type="ECO:0000256" key="1">
    <source>
        <dbReference type="SAM" id="Phobius"/>
    </source>
</evidence>
<dbReference type="Proteomes" id="UP000215902">
    <property type="component" value="Unassembled WGS sequence"/>
</dbReference>
<accession>A0A267DCA1</accession>
<feature type="transmembrane region" description="Helical" evidence="1">
    <location>
        <begin position="23"/>
        <end position="45"/>
    </location>
</feature>
<keyword evidence="3" id="KW-1185">Reference proteome</keyword>
<feature type="transmembrane region" description="Helical" evidence="1">
    <location>
        <begin position="75"/>
        <end position="96"/>
    </location>
</feature>
<dbReference type="EMBL" id="NIVC01004998">
    <property type="protein sequence ID" value="PAA46202.1"/>
    <property type="molecule type" value="Genomic_DNA"/>
</dbReference>